<dbReference type="Proteomes" id="UP000053477">
    <property type="component" value="Unassembled WGS sequence"/>
</dbReference>
<gene>
    <name evidence="2" type="ORF">SCHPADRAFT_419734</name>
</gene>
<dbReference type="EMBL" id="KQ085978">
    <property type="protein sequence ID" value="KLO12421.1"/>
    <property type="molecule type" value="Genomic_DNA"/>
</dbReference>
<keyword evidence="3" id="KW-1185">Reference proteome</keyword>
<dbReference type="InParanoid" id="A0A0H2S6I9"/>
<name>A0A0H2S6I9_9AGAM</name>
<accession>A0A0H2S6I9</accession>
<proteinExistence type="predicted"/>
<sequence length="256" mass="28435">MKFFHGPRDFATSQLRNNSKTELKRYLETYLIPNTCCDSEGSGDLEERCRGVPARLRPAGWLFLAITFARLATRRRVVHRLCAPSLLSHSESRPRPQKDCYLHADTVVLETPPNSNSGPRSPDGPRYDDLEGPGIPAATCQWAIWNNSKKTLTRTRWCPLAGILMCSARSQHFDSINISLHGDTLLAFLQPSSSSSPGHHLRLCAPSLLPSPDDGFTPTTASKQFWSHTPLLDKHAKRLGRVGLLGTEEGWGEDHG</sequence>
<feature type="region of interest" description="Disordered" evidence="1">
    <location>
        <begin position="109"/>
        <end position="130"/>
    </location>
</feature>
<dbReference type="AlphaFoldDB" id="A0A0H2S6I9"/>
<evidence type="ECO:0000313" key="2">
    <source>
        <dbReference type="EMBL" id="KLO12421.1"/>
    </source>
</evidence>
<protein>
    <submittedName>
        <fullName evidence="2">Uncharacterized protein</fullName>
    </submittedName>
</protein>
<evidence type="ECO:0000256" key="1">
    <source>
        <dbReference type="SAM" id="MobiDB-lite"/>
    </source>
</evidence>
<reference evidence="2 3" key="1">
    <citation type="submission" date="2015-04" db="EMBL/GenBank/DDBJ databases">
        <title>Complete genome sequence of Schizopora paradoxa KUC8140, a cosmopolitan wood degrader in East Asia.</title>
        <authorList>
            <consortium name="DOE Joint Genome Institute"/>
            <person name="Min B."/>
            <person name="Park H."/>
            <person name="Jang Y."/>
            <person name="Kim J.-J."/>
            <person name="Kim K.H."/>
            <person name="Pangilinan J."/>
            <person name="Lipzen A."/>
            <person name="Riley R."/>
            <person name="Grigoriev I.V."/>
            <person name="Spatafora J.W."/>
            <person name="Choi I.-G."/>
        </authorList>
    </citation>
    <scope>NUCLEOTIDE SEQUENCE [LARGE SCALE GENOMIC DNA]</scope>
    <source>
        <strain evidence="2 3">KUC8140</strain>
    </source>
</reference>
<evidence type="ECO:0000313" key="3">
    <source>
        <dbReference type="Proteomes" id="UP000053477"/>
    </source>
</evidence>
<organism evidence="2 3">
    <name type="scientific">Schizopora paradoxa</name>
    <dbReference type="NCBI Taxonomy" id="27342"/>
    <lineage>
        <taxon>Eukaryota</taxon>
        <taxon>Fungi</taxon>
        <taxon>Dikarya</taxon>
        <taxon>Basidiomycota</taxon>
        <taxon>Agaricomycotina</taxon>
        <taxon>Agaricomycetes</taxon>
        <taxon>Hymenochaetales</taxon>
        <taxon>Schizoporaceae</taxon>
        <taxon>Schizopora</taxon>
    </lineage>
</organism>